<dbReference type="Proteomes" id="UP001409585">
    <property type="component" value="Unassembled WGS sequence"/>
</dbReference>
<sequence>MNNQPLTTWFEIPTTDYPRAKAFYEAVFATKLHEETHQDLTMAIFPHTEPHSGGAVVKCPQSTPSDNGVVVYLYTMELDATLARIEANGGSIVLPKTEIPAGIIALFIDSEGNRVGLHSQG</sequence>
<dbReference type="PANTHER" id="PTHR33993:SF2">
    <property type="entry name" value="VOC DOMAIN-CONTAINING PROTEIN"/>
    <property type="match status" value="1"/>
</dbReference>
<dbReference type="PANTHER" id="PTHR33993">
    <property type="entry name" value="GLYOXALASE-RELATED"/>
    <property type="match status" value="1"/>
</dbReference>
<evidence type="ECO:0000259" key="1">
    <source>
        <dbReference type="PROSITE" id="PS51819"/>
    </source>
</evidence>
<feature type="domain" description="VOC" evidence="1">
    <location>
        <begin position="6"/>
        <end position="120"/>
    </location>
</feature>
<dbReference type="AlphaFoldDB" id="A0AAV3U1K4"/>
<dbReference type="Pfam" id="PF00903">
    <property type="entry name" value="Glyoxalase"/>
    <property type="match status" value="1"/>
</dbReference>
<keyword evidence="3" id="KW-1185">Reference proteome</keyword>
<dbReference type="RefSeq" id="WP_345420447.1">
    <property type="nucleotide sequence ID" value="NZ_AP031496.1"/>
</dbReference>
<dbReference type="EMBL" id="BAABLX010000011">
    <property type="protein sequence ID" value="GAA4940153.1"/>
    <property type="molecule type" value="Genomic_DNA"/>
</dbReference>
<gene>
    <name evidence="2" type="ORF">GCM10025791_18030</name>
</gene>
<proteinExistence type="predicted"/>
<dbReference type="SUPFAM" id="SSF54593">
    <property type="entry name" value="Glyoxalase/Bleomycin resistance protein/Dihydroxybiphenyl dioxygenase"/>
    <property type="match status" value="1"/>
</dbReference>
<dbReference type="InterPro" id="IPR037523">
    <property type="entry name" value="VOC_core"/>
</dbReference>
<evidence type="ECO:0000313" key="3">
    <source>
        <dbReference type="Proteomes" id="UP001409585"/>
    </source>
</evidence>
<comment type="caution">
    <text evidence="2">The sequence shown here is derived from an EMBL/GenBank/DDBJ whole genome shotgun (WGS) entry which is preliminary data.</text>
</comment>
<name>A0AAV3U1K4_9ALTE</name>
<organism evidence="2 3">
    <name type="scientific">Halioxenophilus aromaticivorans</name>
    <dbReference type="NCBI Taxonomy" id="1306992"/>
    <lineage>
        <taxon>Bacteria</taxon>
        <taxon>Pseudomonadati</taxon>
        <taxon>Pseudomonadota</taxon>
        <taxon>Gammaproteobacteria</taxon>
        <taxon>Alteromonadales</taxon>
        <taxon>Alteromonadaceae</taxon>
        <taxon>Halioxenophilus</taxon>
    </lineage>
</organism>
<dbReference type="CDD" id="cd07247">
    <property type="entry name" value="SgaA_N_like"/>
    <property type="match status" value="1"/>
</dbReference>
<protein>
    <submittedName>
        <fullName evidence="2">VOC family protein</fullName>
    </submittedName>
</protein>
<dbReference type="InterPro" id="IPR052164">
    <property type="entry name" value="Anthracycline_SecMetBiosynth"/>
</dbReference>
<dbReference type="InterPro" id="IPR004360">
    <property type="entry name" value="Glyas_Fos-R_dOase_dom"/>
</dbReference>
<accession>A0AAV3U1K4</accession>
<reference evidence="3" key="1">
    <citation type="journal article" date="2019" name="Int. J. Syst. Evol. Microbiol.">
        <title>The Global Catalogue of Microorganisms (GCM) 10K type strain sequencing project: providing services to taxonomists for standard genome sequencing and annotation.</title>
        <authorList>
            <consortium name="The Broad Institute Genomics Platform"/>
            <consortium name="The Broad Institute Genome Sequencing Center for Infectious Disease"/>
            <person name="Wu L."/>
            <person name="Ma J."/>
        </authorList>
    </citation>
    <scope>NUCLEOTIDE SEQUENCE [LARGE SCALE GENOMIC DNA]</scope>
    <source>
        <strain evidence="3">JCM 19134</strain>
    </source>
</reference>
<dbReference type="PROSITE" id="PS51819">
    <property type="entry name" value="VOC"/>
    <property type="match status" value="1"/>
</dbReference>
<evidence type="ECO:0000313" key="2">
    <source>
        <dbReference type="EMBL" id="GAA4940153.1"/>
    </source>
</evidence>
<dbReference type="InterPro" id="IPR029068">
    <property type="entry name" value="Glyas_Bleomycin-R_OHBP_Dase"/>
</dbReference>
<dbReference type="Gene3D" id="3.10.180.10">
    <property type="entry name" value="2,3-Dihydroxybiphenyl 1,2-Dioxygenase, domain 1"/>
    <property type="match status" value="1"/>
</dbReference>